<feature type="domain" description="VOC" evidence="2">
    <location>
        <begin position="2"/>
        <end position="119"/>
    </location>
</feature>
<dbReference type="EMBL" id="BMHY01000004">
    <property type="protein sequence ID" value="GGG69458.1"/>
    <property type="molecule type" value="Genomic_DNA"/>
</dbReference>
<proteinExistence type="predicted"/>
<dbReference type="InterPro" id="IPR029068">
    <property type="entry name" value="Glyas_Bleomycin-R_OHBP_Dase"/>
</dbReference>
<protein>
    <recommendedName>
        <fullName evidence="2">VOC domain-containing protein</fullName>
    </recommendedName>
</protein>
<gene>
    <name evidence="3" type="ORF">GCM10010918_25790</name>
</gene>
<evidence type="ECO:0000313" key="3">
    <source>
        <dbReference type="EMBL" id="GGG69458.1"/>
    </source>
</evidence>
<organism evidence="3 4">
    <name type="scientific">Paenibacillus radicis</name>
    <name type="common">ex Gao et al. 2016</name>
    <dbReference type="NCBI Taxonomy" id="1737354"/>
    <lineage>
        <taxon>Bacteria</taxon>
        <taxon>Bacillati</taxon>
        <taxon>Bacillota</taxon>
        <taxon>Bacilli</taxon>
        <taxon>Bacillales</taxon>
        <taxon>Paenibacillaceae</taxon>
        <taxon>Paenibacillus</taxon>
    </lineage>
</organism>
<dbReference type="PANTHER" id="PTHR36113">
    <property type="entry name" value="LYASE, PUTATIVE-RELATED-RELATED"/>
    <property type="match status" value="1"/>
</dbReference>
<dbReference type="InterPro" id="IPR051332">
    <property type="entry name" value="Fosfomycin_Res_Enzymes"/>
</dbReference>
<dbReference type="Proteomes" id="UP000600247">
    <property type="component" value="Unassembled WGS sequence"/>
</dbReference>
<dbReference type="GO" id="GO:0046872">
    <property type="term" value="F:metal ion binding"/>
    <property type="evidence" value="ECO:0007669"/>
    <property type="project" value="UniProtKB-KW"/>
</dbReference>
<dbReference type="PANTHER" id="PTHR36113:SF6">
    <property type="entry name" value="FOSFOMYCIN RESISTANCE PROTEIN FOSX"/>
    <property type="match status" value="1"/>
</dbReference>
<sequence length="226" mass="25731">MRIQSIRLLTKNVEQLQQFYAQLLGLPLLDRSKDSFTVLAGKSYLTFEQTEDADENPYYHFAFDIPQNKMDEAINWLSSKKISLNLLPDHSYKTYSKTWDATSIYFDDPSGNIIEFISRHSLINEVNTSFSGMSILNISEIGLVVHDVTSTMEFLKSNLKLDAYKNNYNSFAAVGDENGLFILAAHERVWFGSDKKADIFRTEVTIEGGDKGTSYLGSYPYKITIK</sequence>
<evidence type="ECO:0000259" key="2">
    <source>
        <dbReference type="PROSITE" id="PS51819"/>
    </source>
</evidence>
<dbReference type="RefSeq" id="WP_188889585.1">
    <property type="nucleotide sequence ID" value="NZ_BMHY01000004.1"/>
</dbReference>
<dbReference type="Pfam" id="PF00903">
    <property type="entry name" value="Glyoxalase"/>
    <property type="match status" value="1"/>
</dbReference>
<evidence type="ECO:0000256" key="1">
    <source>
        <dbReference type="ARBA" id="ARBA00022723"/>
    </source>
</evidence>
<keyword evidence="4" id="KW-1185">Reference proteome</keyword>
<comment type="caution">
    <text evidence="3">The sequence shown here is derived from an EMBL/GenBank/DDBJ whole genome shotgun (WGS) entry which is preliminary data.</text>
</comment>
<dbReference type="AlphaFoldDB" id="A0A917H7A9"/>
<dbReference type="InterPro" id="IPR037523">
    <property type="entry name" value="VOC_core"/>
</dbReference>
<dbReference type="PROSITE" id="PS51819">
    <property type="entry name" value="VOC"/>
    <property type="match status" value="1"/>
</dbReference>
<accession>A0A917H7A9</accession>
<evidence type="ECO:0000313" key="4">
    <source>
        <dbReference type="Proteomes" id="UP000600247"/>
    </source>
</evidence>
<name>A0A917H7A9_9BACL</name>
<keyword evidence="1" id="KW-0479">Metal-binding</keyword>
<dbReference type="InterPro" id="IPR004360">
    <property type="entry name" value="Glyas_Fos-R_dOase_dom"/>
</dbReference>
<dbReference type="SUPFAM" id="SSF54593">
    <property type="entry name" value="Glyoxalase/Bleomycin resistance protein/Dihydroxybiphenyl dioxygenase"/>
    <property type="match status" value="1"/>
</dbReference>
<dbReference type="Gene3D" id="3.10.180.10">
    <property type="entry name" value="2,3-Dihydroxybiphenyl 1,2-Dioxygenase, domain 1"/>
    <property type="match status" value="1"/>
</dbReference>
<reference evidence="3 4" key="1">
    <citation type="journal article" date="2014" name="Int. J. Syst. Evol. Microbiol.">
        <title>Complete genome sequence of Corynebacterium casei LMG S-19264T (=DSM 44701T), isolated from a smear-ripened cheese.</title>
        <authorList>
            <consortium name="US DOE Joint Genome Institute (JGI-PGF)"/>
            <person name="Walter F."/>
            <person name="Albersmeier A."/>
            <person name="Kalinowski J."/>
            <person name="Ruckert C."/>
        </authorList>
    </citation>
    <scope>NUCLEOTIDE SEQUENCE [LARGE SCALE GENOMIC DNA]</scope>
    <source>
        <strain evidence="3 4">CGMCC 1.15286</strain>
    </source>
</reference>